<evidence type="ECO:0000313" key="6">
    <source>
        <dbReference type="Proteomes" id="UP000095765"/>
    </source>
</evidence>
<reference evidence="4" key="3">
    <citation type="journal article" date="2018" name="BMC Genomics">
        <title>Whole genome sequencing and function prediction of 133 gut anaerobes isolated from chicken caecum in pure cultures.</title>
        <authorList>
            <person name="Medvecky M."/>
            <person name="Cejkova D."/>
            <person name="Polansky O."/>
            <person name="Karasova D."/>
            <person name="Kubasova T."/>
            <person name="Cizek A."/>
            <person name="Rychlik I."/>
        </authorList>
    </citation>
    <scope>NUCLEOTIDE SEQUENCE</scope>
    <source>
        <strain evidence="4">An175</strain>
    </source>
</reference>
<dbReference type="CDD" id="cd00093">
    <property type="entry name" value="HTH_XRE"/>
    <property type="match status" value="1"/>
</dbReference>
<dbReference type="Gene3D" id="1.10.260.40">
    <property type="entry name" value="lambda repressor-like DNA-binding domains"/>
    <property type="match status" value="1"/>
</dbReference>
<evidence type="ECO:0000313" key="5">
    <source>
        <dbReference type="EMBL" id="RGE68754.1"/>
    </source>
</evidence>
<dbReference type="RefSeq" id="WP_006874423.1">
    <property type="nucleotide sequence ID" value="NZ_CABIWA010000002.1"/>
</dbReference>
<dbReference type="EMBL" id="NFKP01000011">
    <property type="protein sequence ID" value="OUP69207.1"/>
    <property type="molecule type" value="Genomic_DNA"/>
</dbReference>
<evidence type="ECO:0000313" key="4">
    <source>
        <dbReference type="EMBL" id="OUP69207.1"/>
    </source>
</evidence>
<evidence type="ECO:0000313" key="7">
    <source>
        <dbReference type="Proteomes" id="UP000196386"/>
    </source>
</evidence>
<dbReference type="SUPFAM" id="SSF47413">
    <property type="entry name" value="lambda repressor-like DNA-binding domains"/>
    <property type="match status" value="1"/>
</dbReference>
<proteinExistence type="predicted"/>
<dbReference type="OrthoDB" id="8115576at2"/>
<evidence type="ECO:0000259" key="2">
    <source>
        <dbReference type="PROSITE" id="PS50943"/>
    </source>
</evidence>
<dbReference type="InterPro" id="IPR001387">
    <property type="entry name" value="Cro/C1-type_HTH"/>
</dbReference>
<dbReference type="GeneID" id="72464425"/>
<evidence type="ECO:0000256" key="1">
    <source>
        <dbReference type="ARBA" id="ARBA00023125"/>
    </source>
</evidence>
<dbReference type="PROSITE" id="PS50943">
    <property type="entry name" value="HTH_CROC1"/>
    <property type="match status" value="1"/>
</dbReference>
<feature type="domain" description="HTH cro/C1-type" evidence="2">
    <location>
        <begin position="9"/>
        <end position="63"/>
    </location>
</feature>
<organism evidence="3 6">
    <name type="scientific">Anaerotruncus colihominis</name>
    <dbReference type="NCBI Taxonomy" id="169435"/>
    <lineage>
        <taxon>Bacteria</taxon>
        <taxon>Bacillati</taxon>
        <taxon>Bacillota</taxon>
        <taxon>Clostridia</taxon>
        <taxon>Eubacteriales</taxon>
        <taxon>Oscillospiraceae</taxon>
        <taxon>Anaerotruncus</taxon>
    </lineage>
</organism>
<sequence length="235" mass="25739">MNADFPRVLTLLRKERGISQKLAASKLGISQALLSHYEKGIRECGLDFLIRCADFYGVSCDYMLGRSPDRTGSKLTVEDIPEPDSVGKENVFKSGVLPVLNKKLIANSLNILFDLLAKSACKPLVHEVSSFLMLAVYRMFRLVYSANPRNQSALFTVPETVAQQYADAAMQISCANAASISKGDPAAGMERIANTEPLYVTTEALSHDYPLFASSLLNLIQNSEARIAYPAPSKK</sequence>
<reference evidence="7" key="2">
    <citation type="submission" date="2017-04" db="EMBL/GenBank/DDBJ databases">
        <title>Function of individual gut microbiota members based on whole genome sequencing of pure cultures obtained from chicken caecum.</title>
        <authorList>
            <person name="Medvecky M."/>
            <person name="Cejkova D."/>
            <person name="Polansky O."/>
            <person name="Karasova D."/>
            <person name="Kubasova T."/>
            <person name="Cizek A."/>
            <person name="Rychlik I."/>
        </authorList>
    </citation>
    <scope>NUCLEOTIDE SEQUENCE [LARGE SCALE GENOMIC DNA]</scope>
    <source>
        <strain evidence="7">An175</strain>
    </source>
</reference>
<evidence type="ECO:0000313" key="3">
    <source>
        <dbReference type="EMBL" id="CUP81203.1"/>
    </source>
</evidence>
<dbReference type="Proteomes" id="UP000196386">
    <property type="component" value="Unassembled WGS sequence"/>
</dbReference>
<dbReference type="PANTHER" id="PTHR46558:SF11">
    <property type="entry name" value="HTH-TYPE TRANSCRIPTIONAL REGULATOR XRE"/>
    <property type="match status" value="1"/>
</dbReference>
<accession>A0A174R6P4</accession>
<reference evidence="3 6" key="1">
    <citation type="submission" date="2015-09" db="EMBL/GenBank/DDBJ databases">
        <authorList>
            <consortium name="Pathogen Informatics"/>
        </authorList>
    </citation>
    <scope>NUCLEOTIDE SEQUENCE [LARGE SCALE GENOMIC DNA]</scope>
    <source>
        <strain evidence="3 6">2789STDY5834939</strain>
    </source>
</reference>
<dbReference type="Pfam" id="PF01381">
    <property type="entry name" value="HTH_3"/>
    <property type="match status" value="1"/>
</dbReference>
<gene>
    <name evidence="3" type="primary">immR_5</name>
    <name evidence="4" type="ORF">B5F11_10075</name>
    <name evidence="5" type="ORF">DXC40_05515</name>
    <name evidence="3" type="ORF">ERS852551_02029</name>
</gene>
<dbReference type="SMART" id="SM00530">
    <property type="entry name" value="HTH_XRE"/>
    <property type="match status" value="1"/>
</dbReference>
<keyword evidence="1" id="KW-0238">DNA-binding</keyword>
<reference evidence="5 8" key="4">
    <citation type="submission" date="2018-08" db="EMBL/GenBank/DDBJ databases">
        <title>A genome reference for cultivated species of the human gut microbiota.</title>
        <authorList>
            <person name="Zou Y."/>
            <person name="Xue W."/>
            <person name="Luo G."/>
        </authorList>
    </citation>
    <scope>NUCLEOTIDE SEQUENCE [LARGE SCALE GENOMIC DNA]</scope>
    <source>
        <strain evidence="5 8">TF05-12AC</strain>
    </source>
</reference>
<protein>
    <submittedName>
        <fullName evidence="3 4">Transcriptional regulator</fullName>
    </submittedName>
    <submittedName>
        <fullName evidence="5">XRE family transcriptional regulator</fullName>
    </submittedName>
</protein>
<dbReference type="EMBL" id="QVME01000002">
    <property type="protein sequence ID" value="RGE68754.1"/>
    <property type="molecule type" value="Genomic_DNA"/>
</dbReference>
<dbReference type="AlphaFoldDB" id="A0A174R6P4"/>
<dbReference type="EMBL" id="CZBE01000013">
    <property type="protein sequence ID" value="CUP81203.1"/>
    <property type="molecule type" value="Genomic_DNA"/>
</dbReference>
<dbReference type="Proteomes" id="UP000260828">
    <property type="component" value="Unassembled WGS sequence"/>
</dbReference>
<dbReference type="GO" id="GO:0003677">
    <property type="term" value="F:DNA binding"/>
    <property type="evidence" value="ECO:0007669"/>
    <property type="project" value="UniProtKB-KW"/>
</dbReference>
<name>A0A174R6P4_9FIRM</name>
<dbReference type="InterPro" id="IPR010982">
    <property type="entry name" value="Lambda_DNA-bd_dom_sf"/>
</dbReference>
<dbReference type="PANTHER" id="PTHR46558">
    <property type="entry name" value="TRACRIPTIONAL REGULATORY PROTEIN-RELATED-RELATED"/>
    <property type="match status" value="1"/>
</dbReference>
<dbReference type="Proteomes" id="UP000095765">
    <property type="component" value="Unassembled WGS sequence"/>
</dbReference>
<evidence type="ECO:0000313" key="8">
    <source>
        <dbReference type="Proteomes" id="UP000260828"/>
    </source>
</evidence>